<dbReference type="Pfam" id="PF14833">
    <property type="entry name" value="NAD_binding_11"/>
    <property type="match status" value="1"/>
</dbReference>
<dbReference type="GO" id="GO:0051287">
    <property type="term" value="F:NAD binding"/>
    <property type="evidence" value="ECO:0007669"/>
    <property type="project" value="InterPro"/>
</dbReference>
<dbReference type="Pfam" id="PF03446">
    <property type="entry name" value="NAD_binding_2"/>
    <property type="match status" value="1"/>
</dbReference>
<accession>A0A5Q3QDH1</accession>
<dbReference type="SUPFAM" id="SSF51735">
    <property type="entry name" value="NAD(P)-binding Rossmann-fold domains"/>
    <property type="match status" value="1"/>
</dbReference>
<keyword evidence="2" id="KW-0560">Oxidoreductase</keyword>
<dbReference type="KEGG" id="sace:GIY23_19505"/>
<feature type="active site" evidence="4">
    <location>
        <position position="169"/>
    </location>
</feature>
<feature type="domain" description="6-phosphogluconate dehydrogenase NADP-binding" evidence="5">
    <location>
        <begin position="5"/>
        <end position="159"/>
    </location>
</feature>
<organism evidence="7 8">
    <name type="scientific">Allosaccharopolyspora coralli</name>
    <dbReference type="NCBI Taxonomy" id="2665642"/>
    <lineage>
        <taxon>Bacteria</taxon>
        <taxon>Bacillati</taxon>
        <taxon>Actinomycetota</taxon>
        <taxon>Actinomycetes</taxon>
        <taxon>Pseudonocardiales</taxon>
        <taxon>Pseudonocardiaceae</taxon>
        <taxon>Allosaccharopolyspora</taxon>
    </lineage>
</organism>
<reference evidence="8" key="1">
    <citation type="submission" date="2019-11" db="EMBL/GenBank/DDBJ databases">
        <title>The complete genome sequence of Saccharopolyspora sp. E2A.</title>
        <authorList>
            <person name="Zhang G."/>
        </authorList>
    </citation>
    <scope>NUCLEOTIDE SEQUENCE [LARGE SCALE GENOMIC DNA]</scope>
    <source>
        <strain evidence="8">E2A</strain>
    </source>
</reference>
<protein>
    <submittedName>
        <fullName evidence="7">NAD-binding protein</fullName>
    </submittedName>
</protein>
<evidence type="ECO:0000313" key="8">
    <source>
        <dbReference type="Proteomes" id="UP000371041"/>
    </source>
</evidence>
<dbReference type="RefSeq" id="WP_154077982.1">
    <property type="nucleotide sequence ID" value="NZ_CP045929.1"/>
</dbReference>
<dbReference type="InterPro" id="IPR029154">
    <property type="entry name" value="HIBADH-like_NADP-bd"/>
</dbReference>
<dbReference type="InterPro" id="IPR008927">
    <property type="entry name" value="6-PGluconate_DH-like_C_sf"/>
</dbReference>
<dbReference type="InterPro" id="IPR036291">
    <property type="entry name" value="NAD(P)-bd_dom_sf"/>
</dbReference>
<dbReference type="PIRSF" id="PIRSF000103">
    <property type="entry name" value="HIBADH"/>
    <property type="match status" value="1"/>
</dbReference>
<evidence type="ECO:0000313" key="7">
    <source>
        <dbReference type="EMBL" id="QGK71406.1"/>
    </source>
</evidence>
<dbReference type="InterPro" id="IPR006115">
    <property type="entry name" value="6PGDH_NADP-bd"/>
</dbReference>
<dbReference type="InterPro" id="IPR051265">
    <property type="entry name" value="HIBADH-related_NP60_sf"/>
</dbReference>
<sequence>MSTSVAVLGTGLMGAGMARSLIREGFDVTVWNRTAERARPLADDGATVVEELREAVSAKDLVLTMMFDVDATAEVMGRALPAWGEATWVQCGTVGIDETRRLAGLADEHDVAFVDAPVLGTKQPAEQGALILLASGPQQVRDRVAPVFDAIGSRTVWVGEEPGDGHRLKLVANSWVLSVVGATAQAVGMAENLGLDPQLFLESISGGPLDCAYTQLKGKGMIEGEFPAAFALNGAVKDTGLIAETLRTSGTDDRIMGALHELFRDADAAGHGAEDMSAVVRTLGGR</sequence>
<dbReference type="SUPFAM" id="SSF48179">
    <property type="entry name" value="6-phosphogluconate dehydrogenase C-terminal domain-like"/>
    <property type="match status" value="1"/>
</dbReference>
<dbReference type="EMBL" id="CP045929">
    <property type="protein sequence ID" value="QGK71406.1"/>
    <property type="molecule type" value="Genomic_DNA"/>
</dbReference>
<dbReference type="Gene3D" id="1.10.1040.10">
    <property type="entry name" value="N-(1-d-carboxylethyl)-l-norvaline Dehydrogenase, domain 2"/>
    <property type="match status" value="1"/>
</dbReference>
<dbReference type="GO" id="GO:0050661">
    <property type="term" value="F:NADP binding"/>
    <property type="evidence" value="ECO:0007669"/>
    <property type="project" value="InterPro"/>
</dbReference>
<evidence type="ECO:0000256" key="2">
    <source>
        <dbReference type="ARBA" id="ARBA00023002"/>
    </source>
</evidence>
<dbReference type="Proteomes" id="UP000371041">
    <property type="component" value="Chromosome"/>
</dbReference>
<gene>
    <name evidence="7" type="ORF">GIY23_19505</name>
</gene>
<dbReference type="GO" id="GO:0016491">
    <property type="term" value="F:oxidoreductase activity"/>
    <property type="evidence" value="ECO:0007669"/>
    <property type="project" value="UniProtKB-KW"/>
</dbReference>
<evidence type="ECO:0000259" key="5">
    <source>
        <dbReference type="Pfam" id="PF03446"/>
    </source>
</evidence>
<keyword evidence="8" id="KW-1185">Reference proteome</keyword>
<dbReference type="InterPro" id="IPR015815">
    <property type="entry name" value="HIBADH-related"/>
</dbReference>
<feature type="domain" description="3-hydroxyisobutyrate dehydrogenase-like NAD-binding" evidence="6">
    <location>
        <begin position="163"/>
        <end position="282"/>
    </location>
</feature>
<dbReference type="PANTHER" id="PTHR43580">
    <property type="entry name" value="OXIDOREDUCTASE GLYR1-RELATED"/>
    <property type="match status" value="1"/>
</dbReference>
<dbReference type="InterPro" id="IPR013328">
    <property type="entry name" value="6PGD_dom2"/>
</dbReference>
<dbReference type="Gene3D" id="3.40.50.720">
    <property type="entry name" value="NAD(P)-binding Rossmann-like Domain"/>
    <property type="match status" value="1"/>
</dbReference>
<evidence type="ECO:0000259" key="6">
    <source>
        <dbReference type="Pfam" id="PF14833"/>
    </source>
</evidence>
<comment type="similarity">
    <text evidence="1">Belongs to the HIBADH-related family.</text>
</comment>
<name>A0A5Q3QDH1_9PSEU</name>
<dbReference type="AlphaFoldDB" id="A0A5Q3QDH1"/>
<proteinExistence type="inferred from homology"/>
<evidence type="ECO:0000256" key="3">
    <source>
        <dbReference type="ARBA" id="ARBA00023027"/>
    </source>
</evidence>
<evidence type="ECO:0000256" key="4">
    <source>
        <dbReference type="PIRSR" id="PIRSR000103-1"/>
    </source>
</evidence>
<evidence type="ECO:0000256" key="1">
    <source>
        <dbReference type="ARBA" id="ARBA00009080"/>
    </source>
</evidence>
<dbReference type="PANTHER" id="PTHR43580:SF2">
    <property type="entry name" value="CYTOKINE-LIKE NUCLEAR FACTOR N-PAC"/>
    <property type="match status" value="1"/>
</dbReference>
<keyword evidence="3" id="KW-0520">NAD</keyword>